<dbReference type="EMBL" id="LAZR01026147">
    <property type="protein sequence ID" value="KKL69647.1"/>
    <property type="molecule type" value="Genomic_DNA"/>
</dbReference>
<organism evidence="1">
    <name type="scientific">marine sediment metagenome</name>
    <dbReference type="NCBI Taxonomy" id="412755"/>
    <lineage>
        <taxon>unclassified sequences</taxon>
        <taxon>metagenomes</taxon>
        <taxon>ecological metagenomes</taxon>
    </lineage>
</organism>
<accession>A0A0F9H2T7</accession>
<name>A0A0F9H2T7_9ZZZZ</name>
<evidence type="ECO:0000313" key="1">
    <source>
        <dbReference type="EMBL" id="KKL69647.1"/>
    </source>
</evidence>
<comment type="caution">
    <text evidence="1">The sequence shown here is derived from an EMBL/GenBank/DDBJ whole genome shotgun (WGS) entry which is preliminary data.</text>
</comment>
<protein>
    <submittedName>
        <fullName evidence="1">Uncharacterized protein</fullName>
    </submittedName>
</protein>
<proteinExistence type="predicted"/>
<reference evidence="1" key="1">
    <citation type="journal article" date="2015" name="Nature">
        <title>Complex archaea that bridge the gap between prokaryotes and eukaryotes.</title>
        <authorList>
            <person name="Spang A."/>
            <person name="Saw J.H."/>
            <person name="Jorgensen S.L."/>
            <person name="Zaremba-Niedzwiedzka K."/>
            <person name="Martijn J."/>
            <person name="Lind A.E."/>
            <person name="van Eijk R."/>
            <person name="Schleper C."/>
            <person name="Guy L."/>
            <person name="Ettema T.J."/>
        </authorList>
    </citation>
    <scope>NUCLEOTIDE SEQUENCE</scope>
</reference>
<dbReference type="AlphaFoldDB" id="A0A0F9H2T7"/>
<gene>
    <name evidence="1" type="ORF">LCGC14_2112830</name>
</gene>
<feature type="non-terminal residue" evidence="1">
    <location>
        <position position="277"/>
    </location>
</feature>
<sequence length="277" mass="29263">MVNYPTSLDNDSTLYLVADNVDDYLAIHHNALKDAVVALETVVGITGAFNFADVSHAMTSHSDDDSYDISTSGTFAFGAAAEDLDMGGFDITGIVQLVASTTAEAKIEMFETNAVNEGSAYLQMGVSDNNKWIMQGYHDGSGDLTELRITTTSIGGASAAGFGDIVFLPDTVEKMRLTADGNLTISGTVDGVDIAARDHAETHSMASHSDDDTYNISTTGTAQISGLTVTSTAGTLITISNSSSQRAGLTIYTVNDEPNELNFGVNSQFNRYSFSAR</sequence>